<keyword evidence="1" id="KW-1133">Transmembrane helix</keyword>
<accession>A0A517PCT8</accession>
<feature type="transmembrane region" description="Helical" evidence="1">
    <location>
        <begin position="419"/>
        <end position="439"/>
    </location>
</feature>
<feature type="transmembrane region" description="Helical" evidence="1">
    <location>
        <begin position="304"/>
        <end position="325"/>
    </location>
</feature>
<dbReference type="KEGG" id="acaf:CA12_33100"/>
<dbReference type="Proteomes" id="UP000318741">
    <property type="component" value="Chromosome"/>
</dbReference>
<keyword evidence="1" id="KW-0472">Membrane</keyword>
<dbReference type="EMBL" id="CP036265">
    <property type="protein sequence ID" value="QDT17198.1"/>
    <property type="molecule type" value="Genomic_DNA"/>
</dbReference>
<feature type="transmembrane region" description="Helical" evidence="1">
    <location>
        <begin position="378"/>
        <end position="398"/>
    </location>
</feature>
<dbReference type="AlphaFoldDB" id="A0A517PCT8"/>
<proteinExistence type="predicted"/>
<feature type="transmembrane region" description="Helical" evidence="1">
    <location>
        <begin position="239"/>
        <end position="257"/>
    </location>
</feature>
<feature type="transmembrane region" description="Helical" evidence="1">
    <location>
        <begin position="277"/>
        <end position="297"/>
    </location>
</feature>
<feature type="transmembrane region" description="Helical" evidence="1">
    <location>
        <begin position="107"/>
        <end position="130"/>
    </location>
</feature>
<feature type="transmembrane region" description="Helical" evidence="1">
    <location>
        <begin position="184"/>
        <end position="205"/>
    </location>
</feature>
<evidence type="ECO:0000313" key="2">
    <source>
        <dbReference type="EMBL" id="QDT17198.1"/>
    </source>
</evidence>
<protein>
    <recommendedName>
        <fullName evidence="4">Glycosyltransferase RgtA/B/C/D-like domain-containing protein</fullName>
    </recommendedName>
</protein>
<feature type="transmembrane region" description="Helical" evidence="1">
    <location>
        <begin position="40"/>
        <end position="64"/>
    </location>
</feature>
<feature type="transmembrane region" description="Helical" evidence="1">
    <location>
        <begin position="485"/>
        <end position="504"/>
    </location>
</feature>
<feature type="transmembrane region" description="Helical" evidence="1">
    <location>
        <begin position="70"/>
        <end position="95"/>
    </location>
</feature>
<keyword evidence="3" id="KW-1185">Reference proteome</keyword>
<evidence type="ECO:0000256" key="1">
    <source>
        <dbReference type="SAM" id="Phobius"/>
    </source>
</evidence>
<keyword evidence="1" id="KW-0812">Transmembrane</keyword>
<organism evidence="2 3">
    <name type="scientific">Alienimonas californiensis</name>
    <dbReference type="NCBI Taxonomy" id="2527989"/>
    <lineage>
        <taxon>Bacteria</taxon>
        <taxon>Pseudomonadati</taxon>
        <taxon>Planctomycetota</taxon>
        <taxon>Planctomycetia</taxon>
        <taxon>Planctomycetales</taxon>
        <taxon>Planctomycetaceae</taxon>
        <taxon>Alienimonas</taxon>
    </lineage>
</organism>
<name>A0A517PCT8_9PLAN</name>
<reference evidence="2 3" key="1">
    <citation type="submission" date="2019-02" db="EMBL/GenBank/DDBJ databases">
        <title>Deep-cultivation of Planctomycetes and their phenomic and genomic characterization uncovers novel biology.</title>
        <authorList>
            <person name="Wiegand S."/>
            <person name="Jogler M."/>
            <person name="Boedeker C."/>
            <person name="Pinto D."/>
            <person name="Vollmers J."/>
            <person name="Rivas-Marin E."/>
            <person name="Kohn T."/>
            <person name="Peeters S.H."/>
            <person name="Heuer A."/>
            <person name="Rast P."/>
            <person name="Oberbeckmann S."/>
            <person name="Bunk B."/>
            <person name="Jeske O."/>
            <person name="Meyerdierks A."/>
            <person name="Storesund J.E."/>
            <person name="Kallscheuer N."/>
            <person name="Luecker S."/>
            <person name="Lage O.M."/>
            <person name="Pohl T."/>
            <person name="Merkel B.J."/>
            <person name="Hornburger P."/>
            <person name="Mueller R.-W."/>
            <person name="Bruemmer F."/>
            <person name="Labrenz M."/>
            <person name="Spormann A.M."/>
            <person name="Op den Camp H."/>
            <person name="Overmann J."/>
            <person name="Amann R."/>
            <person name="Jetten M.S.M."/>
            <person name="Mascher T."/>
            <person name="Medema M.H."/>
            <person name="Devos D.P."/>
            <person name="Kaster A.-K."/>
            <person name="Ovreas L."/>
            <person name="Rohde M."/>
            <person name="Galperin M.Y."/>
            <person name="Jogler C."/>
        </authorList>
    </citation>
    <scope>NUCLEOTIDE SEQUENCE [LARGE SCALE GENOMIC DNA]</scope>
    <source>
        <strain evidence="2 3">CA12</strain>
    </source>
</reference>
<evidence type="ECO:0000313" key="3">
    <source>
        <dbReference type="Proteomes" id="UP000318741"/>
    </source>
</evidence>
<sequence>MSDDAFYRDAVAGIIWAALTAVLAWSLWRTSGRLFPGESVRLRALHATVLGWGCVTAGAFAAGLTGRLGAAALASSVAFAAGVLHVSTAALTPSLARLPRKRRPTGLAATILWIAAAALLGGASLGQGVLEYPRDWDTLMYHLPMVDSWLQAGSLGTQANAVWYNASGLEALALWLTAPFSGDFFAQLVNLPVMFVMAAGAWELTRLLGGAPPLRHAAAAAIVTSDVAFKQLTCLKNDFAVATLLVVGLVYGLRYCRRLRGGDLLLASTALGLLCGVKYYGLGYAAAAWFVLLPLAWRSGGRAAALRLAGGAAAGTATLAGYWYARNFALTGTPVYPLGIAPGTGLPQGMRENTWESTLLGNGNPDLLPQWTAAVQSYGGPLIYAAVLLLPLTSLWLAGGDLLRPRPSPGTTRRGRERLAAAVLGVGALAAFSITPYATDADSAGTLVNSAYLVVRFSLSTLTLATIGLAVAASDLGQRLGRLRAIGSVAAAVPTLAFASAAAVPAVRRLLDHEAAAWETLLLAANAVLLAICLAMASELVRRRRTFVAATVVALCLAAGAGSYALSRPWHAGFAEHYDRMFGAKLFSRLEGETPRPERVVTAVYRYYPFFGSARQIRTYRPTKLLSERQMLEYVATHEADLFAVVVIEELTNGRFHGAYDWTAANPEVFSYYDRAWNYEVFCVDRAALARRLREFGTSDGAGR</sequence>
<feature type="transmembrane region" description="Helical" evidence="1">
    <location>
        <begin position="6"/>
        <end position="28"/>
    </location>
</feature>
<feature type="transmembrane region" description="Helical" evidence="1">
    <location>
        <begin position="516"/>
        <end position="535"/>
    </location>
</feature>
<evidence type="ECO:0008006" key="4">
    <source>
        <dbReference type="Google" id="ProtNLM"/>
    </source>
</evidence>
<gene>
    <name evidence="2" type="ORF">CA12_33100</name>
</gene>
<feature type="transmembrane region" description="Helical" evidence="1">
    <location>
        <begin position="547"/>
        <end position="566"/>
    </location>
</feature>
<feature type="transmembrane region" description="Helical" evidence="1">
    <location>
        <begin position="451"/>
        <end position="473"/>
    </location>
</feature>